<feature type="transmembrane region" description="Helical" evidence="1">
    <location>
        <begin position="112"/>
        <end position="129"/>
    </location>
</feature>
<reference evidence="2 3" key="1">
    <citation type="journal article" date="2016" name="Nat. Commun.">
        <title>Thousands of microbial genomes shed light on interconnected biogeochemical processes in an aquifer system.</title>
        <authorList>
            <person name="Anantharaman K."/>
            <person name="Brown C.T."/>
            <person name="Hug L.A."/>
            <person name="Sharon I."/>
            <person name="Castelle C.J."/>
            <person name="Probst A.J."/>
            <person name="Thomas B.C."/>
            <person name="Singh A."/>
            <person name="Wilkins M.J."/>
            <person name="Karaoz U."/>
            <person name="Brodie E.L."/>
            <person name="Williams K.H."/>
            <person name="Hubbard S.S."/>
            <person name="Banfield J.F."/>
        </authorList>
    </citation>
    <scope>NUCLEOTIDE SEQUENCE [LARGE SCALE GENOMIC DNA]</scope>
</reference>
<comment type="caution">
    <text evidence="2">The sequence shown here is derived from an EMBL/GenBank/DDBJ whole genome shotgun (WGS) entry which is preliminary data.</text>
</comment>
<evidence type="ECO:0000313" key="2">
    <source>
        <dbReference type="EMBL" id="OGZ44208.1"/>
    </source>
</evidence>
<gene>
    <name evidence="2" type="ORF">A2756_00110</name>
</gene>
<accession>A0A1G2G331</accession>
<dbReference type="Proteomes" id="UP000177785">
    <property type="component" value="Unassembled WGS sequence"/>
</dbReference>
<evidence type="ECO:0000256" key="1">
    <source>
        <dbReference type="SAM" id="Phobius"/>
    </source>
</evidence>
<protein>
    <submittedName>
        <fullName evidence="2">Uncharacterized protein</fullName>
    </submittedName>
</protein>
<keyword evidence="1" id="KW-0472">Membrane</keyword>
<keyword evidence="1" id="KW-1133">Transmembrane helix</keyword>
<dbReference type="STRING" id="1802115.A2756_00110"/>
<keyword evidence="1" id="KW-0812">Transmembrane</keyword>
<sequence>MDEEKTDRKKYREFENKVREVLGTPEESRKKVGQTLSRLQKDYHLKLPAETLKAYGIEEKFKMTFKNSWWQWVVAVILFKPMEIILTIVTLYVLYVLDLSLSTQLQEDLKDFITVVSLILMILLARHLAHQSWKRKQKRASPSRASITN</sequence>
<dbReference type="EMBL" id="MHNL01000025">
    <property type="protein sequence ID" value="OGZ44208.1"/>
    <property type="molecule type" value="Genomic_DNA"/>
</dbReference>
<name>A0A1G2G331_9BACT</name>
<dbReference type="AlphaFoldDB" id="A0A1G2G331"/>
<proteinExistence type="predicted"/>
<organism evidence="2 3">
    <name type="scientific">Candidatus Ryanbacteria bacterium RIFCSPHIGHO2_01_FULL_48_27</name>
    <dbReference type="NCBI Taxonomy" id="1802115"/>
    <lineage>
        <taxon>Bacteria</taxon>
        <taxon>Candidatus Ryaniibacteriota</taxon>
    </lineage>
</organism>
<evidence type="ECO:0000313" key="3">
    <source>
        <dbReference type="Proteomes" id="UP000177785"/>
    </source>
</evidence>
<feature type="transmembrane region" description="Helical" evidence="1">
    <location>
        <begin position="69"/>
        <end position="92"/>
    </location>
</feature>